<accession>A0ABV4SBC6</accession>
<feature type="compositionally biased region" description="Basic and acidic residues" evidence="1">
    <location>
        <begin position="35"/>
        <end position="45"/>
    </location>
</feature>
<feature type="region of interest" description="Disordered" evidence="1">
    <location>
        <begin position="18"/>
        <end position="45"/>
    </location>
</feature>
<protein>
    <recommendedName>
        <fullName evidence="4">C2H2-type domain-containing protein</fullName>
    </recommendedName>
</protein>
<feature type="compositionally biased region" description="Polar residues" evidence="1">
    <location>
        <begin position="22"/>
        <end position="34"/>
    </location>
</feature>
<evidence type="ECO:0000256" key="1">
    <source>
        <dbReference type="SAM" id="MobiDB-lite"/>
    </source>
</evidence>
<dbReference type="Proteomes" id="UP001571476">
    <property type="component" value="Unassembled WGS sequence"/>
</dbReference>
<evidence type="ECO:0008006" key="4">
    <source>
        <dbReference type="Google" id="ProtNLM"/>
    </source>
</evidence>
<comment type="caution">
    <text evidence="2">The sequence shown here is derived from an EMBL/GenBank/DDBJ whole genome shotgun (WGS) entry which is preliminary data.</text>
</comment>
<keyword evidence="3" id="KW-1185">Reference proteome</keyword>
<name>A0ABV4SBC6_9ACTN</name>
<sequence length="45" mass="4851">MDQGLFICRGCGVVAHADRNASHNTATHGESVWNTERESRAPATP</sequence>
<evidence type="ECO:0000313" key="3">
    <source>
        <dbReference type="Proteomes" id="UP001571476"/>
    </source>
</evidence>
<proteinExistence type="predicted"/>
<organism evidence="2 3">
    <name type="scientific">Streptomyces aureus</name>
    <dbReference type="NCBI Taxonomy" id="193461"/>
    <lineage>
        <taxon>Bacteria</taxon>
        <taxon>Bacillati</taxon>
        <taxon>Actinomycetota</taxon>
        <taxon>Actinomycetes</taxon>
        <taxon>Kitasatosporales</taxon>
        <taxon>Streptomycetaceae</taxon>
        <taxon>Streptomyces</taxon>
    </lineage>
</organism>
<reference evidence="2 3" key="1">
    <citation type="submission" date="2024-08" db="EMBL/GenBank/DDBJ databases">
        <title>Genome sequence of Streptomyces aureus CACIA-1.46HGO.</title>
        <authorList>
            <person name="Evangelista-Martinez Z."/>
        </authorList>
    </citation>
    <scope>NUCLEOTIDE SEQUENCE [LARGE SCALE GENOMIC DNA]</scope>
    <source>
        <strain evidence="2 3">CACIA-1.46HGO</strain>
    </source>
</reference>
<dbReference type="EMBL" id="JBGOSP010000002">
    <property type="protein sequence ID" value="MFA3835749.1"/>
    <property type="molecule type" value="Genomic_DNA"/>
</dbReference>
<gene>
    <name evidence="2" type="ORF">ACEG43_06085</name>
</gene>
<evidence type="ECO:0000313" key="2">
    <source>
        <dbReference type="EMBL" id="MFA3835749.1"/>
    </source>
</evidence>